<evidence type="ECO:0000256" key="5">
    <source>
        <dbReference type="ARBA" id="ARBA00022475"/>
    </source>
</evidence>
<dbReference type="OrthoDB" id="9800132at2"/>
<gene>
    <name evidence="12" type="ORF">SAMN04487977_103269</name>
</gene>
<organism evidence="12 13">
    <name type="scientific">Treponema bryantii</name>
    <dbReference type="NCBI Taxonomy" id="163"/>
    <lineage>
        <taxon>Bacteria</taxon>
        <taxon>Pseudomonadati</taxon>
        <taxon>Spirochaetota</taxon>
        <taxon>Spirochaetia</taxon>
        <taxon>Spirochaetales</taxon>
        <taxon>Treponemataceae</taxon>
        <taxon>Treponema</taxon>
    </lineage>
</organism>
<keyword evidence="13" id="KW-1185">Reference proteome</keyword>
<dbReference type="PANTHER" id="PTHR33909">
    <property type="entry name" value="SEC TRANSLOCON ACCESSORY COMPLEX SUBUNIT YAJC"/>
    <property type="match status" value="1"/>
</dbReference>
<keyword evidence="7" id="KW-0653">Protein transport</keyword>
<keyword evidence="9" id="KW-0811">Translocation</keyword>
<keyword evidence="4" id="KW-0813">Transport</keyword>
<comment type="similarity">
    <text evidence="2">Belongs to the YajC family.</text>
</comment>
<dbReference type="eggNOG" id="COG1862">
    <property type="taxonomic scope" value="Bacteria"/>
</dbReference>
<evidence type="ECO:0000256" key="8">
    <source>
        <dbReference type="ARBA" id="ARBA00022989"/>
    </source>
</evidence>
<evidence type="ECO:0000256" key="4">
    <source>
        <dbReference type="ARBA" id="ARBA00022448"/>
    </source>
</evidence>
<dbReference type="STRING" id="163.SAMN04487775_105211"/>
<keyword evidence="8 11" id="KW-1133">Transmembrane helix</keyword>
<dbReference type="InterPro" id="IPR003849">
    <property type="entry name" value="Preprotein_translocase_YajC"/>
</dbReference>
<dbReference type="GO" id="GO:0005886">
    <property type="term" value="C:plasma membrane"/>
    <property type="evidence" value="ECO:0007669"/>
    <property type="project" value="UniProtKB-SubCell"/>
</dbReference>
<dbReference type="PANTHER" id="PTHR33909:SF1">
    <property type="entry name" value="SEC TRANSLOCON ACCESSORY COMPLEX SUBUNIT YAJC"/>
    <property type="match status" value="1"/>
</dbReference>
<dbReference type="NCBIfam" id="TIGR00739">
    <property type="entry name" value="yajC"/>
    <property type="match status" value="1"/>
</dbReference>
<evidence type="ECO:0000256" key="11">
    <source>
        <dbReference type="SAM" id="Phobius"/>
    </source>
</evidence>
<keyword evidence="5" id="KW-1003">Cell membrane</keyword>
<evidence type="ECO:0000256" key="3">
    <source>
        <dbReference type="ARBA" id="ARBA00014962"/>
    </source>
</evidence>
<proteinExistence type="inferred from homology"/>
<sequence length="141" mass="15461">MSFIPFLQAGAAGSASTSSSLVGSLLPFLLIIVIFYLFLIRPQNKKQKETQKMLDALKKGDKVITIGGIHGTVSSVKENTVIVKVDDDCKLEFNRTAISSVELTEEEKAKLAEEAKNKKLFKGKKSSDLEKAKKAEDAEEK</sequence>
<keyword evidence="10 11" id="KW-0472">Membrane</keyword>
<dbReference type="Proteomes" id="UP000182360">
    <property type="component" value="Unassembled WGS sequence"/>
</dbReference>
<keyword evidence="6 11" id="KW-0812">Transmembrane</keyword>
<evidence type="ECO:0000256" key="7">
    <source>
        <dbReference type="ARBA" id="ARBA00022927"/>
    </source>
</evidence>
<evidence type="ECO:0000256" key="9">
    <source>
        <dbReference type="ARBA" id="ARBA00023010"/>
    </source>
</evidence>
<dbReference type="RefSeq" id="WP_074642517.1">
    <property type="nucleotide sequence ID" value="NZ_AP025286.1"/>
</dbReference>
<dbReference type="GO" id="GO:0015031">
    <property type="term" value="P:protein transport"/>
    <property type="evidence" value="ECO:0007669"/>
    <property type="project" value="UniProtKB-KW"/>
</dbReference>
<evidence type="ECO:0000313" key="13">
    <source>
        <dbReference type="Proteomes" id="UP000182360"/>
    </source>
</evidence>
<evidence type="ECO:0000256" key="1">
    <source>
        <dbReference type="ARBA" id="ARBA00004162"/>
    </source>
</evidence>
<dbReference type="EMBL" id="FOFU01000003">
    <property type="protein sequence ID" value="SEQ28800.1"/>
    <property type="molecule type" value="Genomic_DNA"/>
</dbReference>
<dbReference type="SMART" id="SM01323">
    <property type="entry name" value="YajC"/>
    <property type="match status" value="1"/>
</dbReference>
<evidence type="ECO:0000313" key="12">
    <source>
        <dbReference type="EMBL" id="SEQ28800.1"/>
    </source>
</evidence>
<evidence type="ECO:0000256" key="6">
    <source>
        <dbReference type="ARBA" id="ARBA00022692"/>
    </source>
</evidence>
<dbReference type="AlphaFoldDB" id="A0A1H9ESU9"/>
<reference evidence="12 13" key="1">
    <citation type="submission" date="2016-10" db="EMBL/GenBank/DDBJ databases">
        <authorList>
            <person name="de Groot N.N."/>
        </authorList>
    </citation>
    <scope>NUCLEOTIDE SEQUENCE [LARGE SCALE GENOMIC DNA]</scope>
    <source>
        <strain evidence="12 13">B25</strain>
    </source>
</reference>
<dbReference type="PRINTS" id="PR01853">
    <property type="entry name" value="YAJCTRNLCASE"/>
</dbReference>
<evidence type="ECO:0000256" key="10">
    <source>
        <dbReference type="ARBA" id="ARBA00023136"/>
    </source>
</evidence>
<name>A0A1H9ESU9_9SPIR</name>
<dbReference type="Pfam" id="PF02699">
    <property type="entry name" value="YajC"/>
    <property type="match status" value="1"/>
</dbReference>
<comment type="subcellular location">
    <subcellularLocation>
        <location evidence="1">Cell membrane</location>
        <topology evidence="1">Single-pass membrane protein</topology>
    </subcellularLocation>
</comment>
<evidence type="ECO:0000256" key="2">
    <source>
        <dbReference type="ARBA" id="ARBA00006742"/>
    </source>
</evidence>
<feature type="transmembrane region" description="Helical" evidence="11">
    <location>
        <begin position="20"/>
        <end position="39"/>
    </location>
</feature>
<protein>
    <recommendedName>
        <fullName evidence="3">Sec translocon accessory complex subunit YajC</fullName>
    </recommendedName>
</protein>
<accession>A0A1H9ESU9</accession>